<comment type="caution">
    <text evidence="5">The sequence shown here is derived from an EMBL/GenBank/DDBJ whole genome shotgun (WGS) entry which is preliminary data.</text>
</comment>
<dbReference type="Proteomes" id="UP000031189">
    <property type="component" value="Unassembled WGS sequence"/>
</dbReference>
<dbReference type="STRING" id="1577792.QX51_11460"/>
<evidence type="ECO:0000256" key="2">
    <source>
        <dbReference type="ARBA" id="ARBA00023125"/>
    </source>
</evidence>
<sequence>MNCIVTNTIGFLSKTFPKFYSSLYLEYLKKYSALYNVNKTQLRALVFIKNHGSISMTELCAKLNIEKGSLTSMIDDLTKKGYVYREKDLADRRKYMIVITEEGEKLAIDFTSKLSDELEQKLYKLDESDRLKYQEALETLQYILNKEELN</sequence>
<name>A0A0B3W397_9FIRM</name>
<evidence type="ECO:0000256" key="1">
    <source>
        <dbReference type="ARBA" id="ARBA00023015"/>
    </source>
</evidence>
<dbReference type="PANTHER" id="PTHR42756">
    <property type="entry name" value="TRANSCRIPTIONAL REGULATOR, MARR"/>
    <property type="match status" value="1"/>
</dbReference>
<dbReference type="GO" id="GO:0003700">
    <property type="term" value="F:DNA-binding transcription factor activity"/>
    <property type="evidence" value="ECO:0007669"/>
    <property type="project" value="InterPro"/>
</dbReference>
<dbReference type="InterPro" id="IPR000835">
    <property type="entry name" value="HTH_MarR-typ"/>
</dbReference>
<dbReference type="GO" id="GO:0003677">
    <property type="term" value="F:DNA binding"/>
    <property type="evidence" value="ECO:0007669"/>
    <property type="project" value="UniProtKB-KW"/>
</dbReference>
<dbReference type="SMART" id="SM00347">
    <property type="entry name" value="HTH_MARR"/>
    <property type="match status" value="1"/>
</dbReference>
<dbReference type="AlphaFoldDB" id="A0A0B3W397"/>
<reference evidence="5 6" key="1">
    <citation type="submission" date="2014-12" db="EMBL/GenBank/DDBJ databases">
        <title>Draft genome sequence of Terrisporobacter sp. 08-306576, isolated from the blood culture of a bacteremia patient.</title>
        <authorList>
            <person name="Lund L.C."/>
            <person name="Sydenham T.V."/>
            <person name="Hogh S.V."/>
            <person name="Skov M.N."/>
            <person name="Kemp M."/>
            <person name="Justesen U.S."/>
        </authorList>
    </citation>
    <scope>NUCLEOTIDE SEQUENCE [LARGE SCALE GENOMIC DNA]</scope>
    <source>
        <strain evidence="5 6">08-306576</strain>
    </source>
</reference>
<dbReference type="Pfam" id="PF01047">
    <property type="entry name" value="MarR"/>
    <property type="match status" value="1"/>
</dbReference>
<dbReference type="InterPro" id="IPR036388">
    <property type="entry name" value="WH-like_DNA-bd_sf"/>
</dbReference>
<keyword evidence="2" id="KW-0238">DNA-binding</keyword>
<keyword evidence="1" id="KW-0805">Transcription regulation</keyword>
<evidence type="ECO:0000259" key="4">
    <source>
        <dbReference type="PROSITE" id="PS50995"/>
    </source>
</evidence>
<dbReference type="PROSITE" id="PS50995">
    <property type="entry name" value="HTH_MARR_2"/>
    <property type="match status" value="1"/>
</dbReference>
<organism evidence="5 6">
    <name type="scientific">Terrisporobacter othiniensis</name>
    <dbReference type="NCBI Taxonomy" id="1577792"/>
    <lineage>
        <taxon>Bacteria</taxon>
        <taxon>Bacillati</taxon>
        <taxon>Bacillota</taxon>
        <taxon>Clostridia</taxon>
        <taxon>Peptostreptococcales</taxon>
        <taxon>Peptostreptococcaceae</taxon>
        <taxon>Terrisporobacter</taxon>
    </lineage>
</organism>
<keyword evidence="6" id="KW-1185">Reference proteome</keyword>
<dbReference type="OrthoDB" id="1707673at2"/>
<dbReference type="SUPFAM" id="SSF46785">
    <property type="entry name" value="Winged helix' DNA-binding domain"/>
    <property type="match status" value="1"/>
</dbReference>
<protein>
    <submittedName>
        <fullName evidence="5">MarR family transcriptional regulator</fullName>
    </submittedName>
</protein>
<evidence type="ECO:0000256" key="3">
    <source>
        <dbReference type="ARBA" id="ARBA00023163"/>
    </source>
</evidence>
<evidence type="ECO:0000313" key="5">
    <source>
        <dbReference type="EMBL" id="KHS56857.1"/>
    </source>
</evidence>
<proteinExistence type="predicted"/>
<dbReference type="RefSeq" id="WP_039680053.1">
    <property type="nucleotide sequence ID" value="NZ_JAWGXO010000001.1"/>
</dbReference>
<dbReference type="PRINTS" id="PR00598">
    <property type="entry name" value="HTHMARR"/>
</dbReference>
<dbReference type="PANTHER" id="PTHR42756:SF1">
    <property type="entry name" value="TRANSCRIPTIONAL REPRESSOR OF EMRAB OPERON"/>
    <property type="match status" value="1"/>
</dbReference>
<gene>
    <name evidence="5" type="ORF">QX51_11460</name>
</gene>
<dbReference type="Gene3D" id="1.10.10.10">
    <property type="entry name" value="Winged helix-like DNA-binding domain superfamily/Winged helix DNA-binding domain"/>
    <property type="match status" value="1"/>
</dbReference>
<dbReference type="EMBL" id="JWHR01000103">
    <property type="protein sequence ID" value="KHS56857.1"/>
    <property type="molecule type" value="Genomic_DNA"/>
</dbReference>
<keyword evidence="3" id="KW-0804">Transcription</keyword>
<dbReference type="InterPro" id="IPR036390">
    <property type="entry name" value="WH_DNA-bd_sf"/>
</dbReference>
<accession>A0A0B3W397</accession>
<feature type="domain" description="HTH marR-type" evidence="4">
    <location>
        <begin position="1"/>
        <end position="145"/>
    </location>
</feature>
<evidence type="ECO:0000313" key="6">
    <source>
        <dbReference type="Proteomes" id="UP000031189"/>
    </source>
</evidence>